<evidence type="ECO:0000256" key="2">
    <source>
        <dbReference type="SAM" id="Phobius"/>
    </source>
</evidence>
<keyword evidence="2" id="KW-0472">Membrane</keyword>
<dbReference type="VEuPathDB" id="FungiDB:PV08_00159"/>
<accession>A0A0D1YWD5</accession>
<evidence type="ECO:0000313" key="3">
    <source>
        <dbReference type="EMBL" id="KIW19586.1"/>
    </source>
</evidence>
<evidence type="ECO:0000313" key="4">
    <source>
        <dbReference type="Proteomes" id="UP000053328"/>
    </source>
</evidence>
<dbReference type="HOGENOM" id="CLU_020820_0_0_1"/>
<reference evidence="3 4" key="1">
    <citation type="submission" date="2015-01" db="EMBL/GenBank/DDBJ databases">
        <title>The Genome Sequence of Exophiala spinifera CBS89968.</title>
        <authorList>
            <consortium name="The Broad Institute Genomics Platform"/>
            <person name="Cuomo C."/>
            <person name="de Hoog S."/>
            <person name="Gorbushina A."/>
            <person name="Stielow B."/>
            <person name="Teixiera M."/>
            <person name="Abouelleil A."/>
            <person name="Chapman S.B."/>
            <person name="Priest M."/>
            <person name="Young S.K."/>
            <person name="Wortman J."/>
            <person name="Nusbaum C."/>
            <person name="Birren B."/>
        </authorList>
    </citation>
    <scope>NUCLEOTIDE SEQUENCE [LARGE SCALE GENOMIC DNA]</scope>
    <source>
        <strain evidence="3 4">CBS 89968</strain>
    </source>
</reference>
<feature type="transmembrane region" description="Helical" evidence="2">
    <location>
        <begin position="595"/>
        <end position="617"/>
    </location>
</feature>
<name>A0A0D1YWD5_9EURO</name>
<keyword evidence="2" id="KW-0812">Transmembrane</keyword>
<feature type="transmembrane region" description="Helical" evidence="2">
    <location>
        <begin position="241"/>
        <end position="266"/>
    </location>
</feature>
<keyword evidence="4" id="KW-1185">Reference proteome</keyword>
<protein>
    <submittedName>
        <fullName evidence="3">Uncharacterized protein</fullName>
    </submittedName>
</protein>
<keyword evidence="2" id="KW-1133">Transmembrane helix</keyword>
<feature type="region of interest" description="Disordered" evidence="1">
    <location>
        <begin position="1"/>
        <end position="51"/>
    </location>
</feature>
<evidence type="ECO:0000256" key="1">
    <source>
        <dbReference type="SAM" id="MobiDB-lite"/>
    </source>
</evidence>
<dbReference type="RefSeq" id="XP_016239802.1">
    <property type="nucleotide sequence ID" value="XM_016374526.1"/>
</dbReference>
<dbReference type="Proteomes" id="UP000053328">
    <property type="component" value="Unassembled WGS sequence"/>
</dbReference>
<proteinExistence type="predicted"/>
<dbReference type="EMBL" id="KN847492">
    <property type="protein sequence ID" value="KIW19586.1"/>
    <property type="molecule type" value="Genomic_DNA"/>
</dbReference>
<dbReference type="GeneID" id="27327242"/>
<feature type="transmembrane region" description="Helical" evidence="2">
    <location>
        <begin position="166"/>
        <end position="187"/>
    </location>
</feature>
<gene>
    <name evidence="3" type="ORF">PV08_00159</name>
</gene>
<organism evidence="3 4">
    <name type="scientific">Exophiala spinifera</name>
    <dbReference type="NCBI Taxonomy" id="91928"/>
    <lineage>
        <taxon>Eukaryota</taxon>
        <taxon>Fungi</taxon>
        <taxon>Dikarya</taxon>
        <taxon>Ascomycota</taxon>
        <taxon>Pezizomycotina</taxon>
        <taxon>Eurotiomycetes</taxon>
        <taxon>Chaetothyriomycetidae</taxon>
        <taxon>Chaetothyriales</taxon>
        <taxon>Herpotrichiellaceae</taxon>
        <taxon>Exophiala</taxon>
    </lineage>
</organism>
<dbReference type="AlphaFoldDB" id="A0A0D1YWD5"/>
<dbReference type="OrthoDB" id="3596604at2759"/>
<feature type="transmembrane region" description="Helical" evidence="2">
    <location>
        <begin position="129"/>
        <end position="154"/>
    </location>
</feature>
<sequence length="748" mass="83432">MENLQAEDGLPLLPLPGVTSLKRPNFESKSSHMGLAEASSEPDGVRIASDHPGSQISEPFFSFKNSSRYKGDKQSIRIIPSASEITLSTIASRLSVPEPWEHDTPDEHNADTVGNTARKFQRGPQCWKVLLSGLPQLLLTVTLCISILLVYYVYLRKGAINQADQALWNYLTLALYLILPMSLSSAFKGYARSYRWQLLSTRYLGLEEFDLVLGCESLIASTQLLWKGRVKGRLMPSRIQWYCAVSLLLNLGLQVAVSVLGVIASLTPSREGIDYSQYGSFSIADFNNPAFFPDNDTRSLSYYIRQMLPFPDEYPTYYFPNFYGNLIWPPWGYRDKDSSSRSIFCIPGDPGCKIYLSASGPEISSAYTNITIFSYHSISAVATCQKYNVTHYPVEDEPIWDPFSRQSYVLGNITFFNESSGQITTIPWNASPVLGQSIEPPTFMWAAHYDTSHPSSRSATVMMLHRVEDRVSLFDCHSEVLPLNQPTGVHGVDLYPVPAVYNIPDEVAQNFAGAIAGRFTVTPKEDPKVYCQYSPLFDDEELVGVTDEWPPEKVASVIRTFTLSALRSFDLLGPRITVAGIGPQQAQKLTINWDWAIGILVGIPVIQWLLLCLTAYISSAAIIKDTSYLATAHLLKPVTENLGSHGCIMSGHDIAHHLGNLPIIYGVRCLAHPSDEPIYHLDVIRQSEDHEANLDNGWKAGMDMPEGWYDGSGRQTMGTIFRQNVSTQLQGSTWEQPRNHITKKAKLE</sequence>